<organism evidence="4 5">
    <name type="scientific">Polynucleobacter kasalickyi</name>
    <dbReference type="NCBI Taxonomy" id="1938817"/>
    <lineage>
        <taxon>Bacteria</taxon>
        <taxon>Pseudomonadati</taxon>
        <taxon>Pseudomonadota</taxon>
        <taxon>Betaproteobacteria</taxon>
        <taxon>Burkholderiales</taxon>
        <taxon>Burkholderiaceae</taxon>
        <taxon>Polynucleobacter</taxon>
    </lineage>
</organism>
<dbReference type="PANTHER" id="PTHR46401">
    <property type="entry name" value="GLYCOSYLTRANSFERASE WBBK-RELATED"/>
    <property type="match status" value="1"/>
</dbReference>
<dbReference type="Pfam" id="PF05050">
    <property type="entry name" value="Methyltransf_21"/>
    <property type="match status" value="1"/>
</dbReference>
<feature type="coiled-coil region" evidence="1">
    <location>
        <begin position="269"/>
        <end position="296"/>
    </location>
</feature>
<dbReference type="EMBL" id="FWXJ01000009">
    <property type="protein sequence ID" value="SMC60939.1"/>
    <property type="molecule type" value="Genomic_DNA"/>
</dbReference>
<dbReference type="AlphaFoldDB" id="A0A1W2AJN3"/>
<keyword evidence="4" id="KW-0808">Transferase</keyword>
<dbReference type="Gene3D" id="3.40.50.150">
    <property type="entry name" value="Vaccinia Virus protein VP39"/>
    <property type="match status" value="1"/>
</dbReference>
<dbReference type="Gene3D" id="3.40.50.2000">
    <property type="entry name" value="Glycogen Phosphorylase B"/>
    <property type="match status" value="2"/>
</dbReference>
<dbReference type="PANTHER" id="PTHR46401:SF9">
    <property type="entry name" value="MANNOSYLTRANSFERASE A"/>
    <property type="match status" value="1"/>
</dbReference>
<feature type="domain" description="Glycosyl transferase family 1" evidence="2">
    <location>
        <begin position="613"/>
        <end position="786"/>
    </location>
</feature>
<dbReference type="SUPFAM" id="SSF53756">
    <property type="entry name" value="UDP-Glycosyltransferase/glycogen phosphorylase"/>
    <property type="match status" value="2"/>
</dbReference>
<keyword evidence="5" id="KW-1185">Reference proteome</keyword>
<dbReference type="InterPro" id="IPR029063">
    <property type="entry name" value="SAM-dependent_MTases_sf"/>
</dbReference>
<dbReference type="InterPro" id="IPR001296">
    <property type="entry name" value="Glyco_trans_1"/>
</dbReference>
<dbReference type="GO" id="GO:0008168">
    <property type="term" value="F:methyltransferase activity"/>
    <property type="evidence" value="ECO:0007669"/>
    <property type="project" value="UniProtKB-KW"/>
</dbReference>
<evidence type="ECO:0000313" key="4">
    <source>
        <dbReference type="EMBL" id="SMC60939.1"/>
    </source>
</evidence>
<dbReference type="InterPro" id="IPR006342">
    <property type="entry name" value="FkbM_mtfrase"/>
</dbReference>
<name>A0A1W2AJN3_9BURK</name>
<dbReference type="CDD" id="cd03809">
    <property type="entry name" value="GT4_MtfB-like"/>
    <property type="match status" value="1"/>
</dbReference>
<dbReference type="NCBIfam" id="TIGR01444">
    <property type="entry name" value="fkbM_fam"/>
    <property type="match status" value="1"/>
</dbReference>
<gene>
    <name evidence="4" type="ORF">SAMN06296008_10917</name>
</gene>
<dbReference type="Pfam" id="PF00534">
    <property type="entry name" value="Glycos_transf_1"/>
    <property type="match status" value="2"/>
</dbReference>
<keyword evidence="4" id="KW-0489">Methyltransferase</keyword>
<reference evidence="4 5" key="1">
    <citation type="submission" date="2017-04" db="EMBL/GenBank/DDBJ databases">
        <authorList>
            <person name="Afonso C.L."/>
            <person name="Miller P.J."/>
            <person name="Scott M.A."/>
            <person name="Spackman E."/>
            <person name="Goraichik I."/>
            <person name="Dimitrov K.M."/>
            <person name="Suarez D.L."/>
            <person name="Swayne D.E."/>
        </authorList>
    </citation>
    <scope>NUCLEOTIDE SEQUENCE [LARGE SCALE GENOMIC DNA]</scope>
    <source>
        <strain evidence="4 5">VK13</strain>
    </source>
</reference>
<protein>
    <submittedName>
        <fullName evidence="4">Methyltransferase, FkbM family</fullName>
    </submittedName>
</protein>
<dbReference type="RefSeq" id="WP_084283811.1">
    <property type="nucleotide sequence ID" value="NZ_FWXJ01000009.1"/>
</dbReference>
<dbReference type="STRING" id="1938817.SAMN06296008_10917"/>
<sequence length="1252" mass="139741">MMISYAQNFEDVMLWRALKHIEHGFYLDVGANDPTVDSVTQFFYEQGWCGINIEPLTSHWQALQEARLRDINLQCVVGSFEGEIKLWECDVRGWATTDEEVIAHHETNGHLGRYTKVRQTTLNQLWLEHVPLEVHFLKIDVEGSERSVLEGLDLQRFRPWIVVVEATRPNTMIEVHAQWEHLLLNANYQFVYADGLNRFYIAGEHQELKAAFSYPPNFFDHFVTAPHLEGNLWAQTIATRAEQALQDLEMAEQCAAQALALAATTNLRANQLTEELKVLQAHASDLEAKLEKFLNNPFGRLTRTIRRISNILQQLKASRLKGTLKGWSASAARYIVSRPLLRKTGAQLLTRFPATRSRLKNLVRSAPTTHSRQGVIPLHLAHLAPRVRALYAALQDEWQGLKSSSNHVTATSASRRLRLAYVSPLPPARSGIADYSAELLPALAQYYDIDIVIEQPSLSDAWINTHCRVRDAKWLLDNPKLYDRVLYHLGNSSNHQHMFHLLTKVPGIVVLHDFYLGDVLNYLEAYAVDAFACQRALYKSHGYGALAARSLPGQFAKIAEQYPANLEVLQLAQGVIVHSQYSKQLAKTWYGPQLAEHWSVIPLLRLPNSKMDRNAARQALGLQPSDFIVCSFGLMGPTKLNHRLLKAWLDSSMADDETCKLVFVGEVPTTEYGAQMKLAVQASGLQHRIHISGWTDPTRYRQYLMAADLAVQLRANSRGETSAAVLDCLNYGLPTIVNAHGSLAELSPDTVCLLADDFEDTALTQAIDTLWRDANRRQAMGQLGRESIQTIHAPNTCADQYRLAIERHHATASLSAQAIAQATQTLTSVTGTPPADAQLIQIAQTLARQLQPIRTSRQLLVDVSATCKNDLKTGIQRVVRALVWSLIQTPPEGFRVEPVYLNCDTGIWHYCYAREWTSQALGISSGWLPDDPVDPIDGDVLLIADFTSGLAVAANQAGVFSSMQEAGVGVHFFVYDLLPIQMPHCFPPGEFGFSEWLNTLTATADSAICISQSVALDLQNWITTAGPQRDRPLGINWFHLGADLVNSIPTSGLAQNAPEILHALQATPSFLMVGTIEPRKGYLQTIQAFTQLWQSGVNINLVIVGHEGWTGLPNDQRQTIPQIMRQIQTHPELGKRLLWLKDVSDEYLAKLYSHSVCLIAASEGEGFGLPLIEAAQQGLPIIARDLPVFREVAGEHAFYFEGLDPPDLAQAIQAWLVQKADHQQPQSQSIPWLTWAQSTKRVIEVLQHANSI</sequence>
<evidence type="ECO:0000313" key="5">
    <source>
        <dbReference type="Proteomes" id="UP000192708"/>
    </source>
</evidence>
<dbReference type="SUPFAM" id="SSF53335">
    <property type="entry name" value="S-adenosyl-L-methionine-dependent methyltransferases"/>
    <property type="match status" value="1"/>
</dbReference>
<dbReference type="GO" id="GO:0016757">
    <property type="term" value="F:glycosyltransferase activity"/>
    <property type="evidence" value="ECO:0007669"/>
    <property type="project" value="InterPro"/>
</dbReference>
<dbReference type="GO" id="GO:0009103">
    <property type="term" value="P:lipopolysaccharide biosynthetic process"/>
    <property type="evidence" value="ECO:0007669"/>
    <property type="project" value="TreeGrafter"/>
</dbReference>
<evidence type="ECO:0000256" key="1">
    <source>
        <dbReference type="SAM" id="Coils"/>
    </source>
</evidence>
<evidence type="ECO:0000259" key="3">
    <source>
        <dbReference type="Pfam" id="PF05050"/>
    </source>
</evidence>
<dbReference type="Proteomes" id="UP000192708">
    <property type="component" value="Unassembled WGS sequence"/>
</dbReference>
<feature type="domain" description="Methyltransferase FkbM" evidence="3">
    <location>
        <begin position="28"/>
        <end position="190"/>
    </location>
</feature>
<evidence type="ECO:0000259" key="2">
    <source>
        <dbReference type="Pfam" id="PF00534"/>
    </source>
</evidence>
<accession>A0A1W2AJN3</accession>
<keyword evidence="1" id="KW-0175">Coiled coil</keyword>
<proteinExistence type="predicted"/>
<dbReference type="GO" id="GO:0032259">
    <property type="term" value="P:methylation"/>
    <property type="evidence" value="ECO:0007669"/>
    <property type="project" value="UniProtKB-KW"/>
</dbReference>
<dbReference type="CDD" id="cd03801">
    <property type="entry name" value="GT4_PimA-like"/>
    <property type="match status" value="1"/>
</dbReference>
<dbReference type="OrthoDB" id="433681at2"/>
<feature type="domain" description="Glycosyl transferase family 1" evidence="2">
    <location>
        <begin position="1068"/>
        <end position="1221"/>
    </location>
</feature>